<evidence type="ECO:0000313" key="2">
    <source>
        <dbReference type="Proteomes" id="UP000011182"/>
    </source>
</evidence>
<sequence length="56" mass="6681">MNYNHFVEIDPRTLEANDDSWFLFTDSLLQLYHEQSSITLDLGWVPDISPEGNYWF</sequence>
<comment type="caution">
    <text evidence="1">The sequence shown here is derived from an EMBL/GenBank/DDBJ whole genome shotgun (WGS) entry which is preliminary data.</text>
</comment>
<reference evidence="1 2" key="1">
    <citation type="journal article" date="2014" name="Syst. Appl. Microbiol.">
        <title>Genomic insights into the taxonomic status of the three subspecies of Bacillus subtilis.</title>
        <authorList>
            <person name="Yi H."/>
            <person name="Chun J."/>
            <person name="Cha C.J."/>
        </authorList>
    </citation>
    <scope>NUCLEOTIDE SEQUENCE [LARGE SCALE GENOMIC DNA]</scope>
    <source>
        <strain evidence="1 2">KCTC 13429</strain>
    </source>
</reference>
<organism evidence="1 2">
    <name type="scientific">Bacillus inaquosorum KCTC 13429</name>
    <dbReference type="NCBI Taxonomy" id="1236548"/>
    <lineage>
        <taxon>Bacteria</taxon>
        <taxon>Bacillati</taxon>
        <taxon>Bacillota</taxon>
        <taxon>Bacilli</taxon>
        <taxon>Bacillales</taxon>
        <taxon>Bacillaceae</taxon>
        <taxon>Bacillus</taxon>
    </lineage>
</organism>
<dbReference type="EMBL" id="AMXN01000001">
    <property type="protein sequence ID" value="ELS62885.1"/>
    <property type="molecule type" value="Genomic_DNA"/>
</dbReference>
<name>A0A9W5PEN2_9BACI</name>
<dbReference type="AlphaFoldDB" id="A0A9W5PEN2"/>
<keyword evidence="2" id="KW-1185">Reference proteome</keyword>
<dbReference type="Proteomes" id="UP000011182">
    <property type="component" value="Unassembled WGS sequence"/>
</dbReference>
<proteinExistence type="predicted"/>
<gene>
    <name evidence="1" type="ORF">BSI_02760</name>
</gene>
<accession>A0A9W5PEN2</accession>
<evidence type="ECO:0000313" key="1">
    <source>
        <dbReference type="EMBL" id="ELS62885.1"/>
    </source>
</evidence>
<protein>
    <submittedName>
        <fullName evidence="1">Uncharacterized protein</fullName>
    </submittedName>
</protein>